<dbReference type="SUPFAM" id="SSF52087">
    <property type="entry name" value="CRAL/TRIO domain"/>
    <property type="match status" value="1"/>
</dbReference>
<dbReference type="InterPro" id="IPR036865">
    <property type="entry name" value="CRAL-TRIO_dom_sf"/>
</dbReference>
<dbReference type="Gene3D" id="3.40.525.10">
    <property type="entry name" value="CRAL-TRIO lipid binding domain"/>
    <property type="match status" value="1"/>
</dbReference>
<dbReference type="Pfam" id="PF00650">
    <property type="entry name" value="CRAL_TRIO"/>
    <property type="match status" value="1"/>
</dbReference>
<sequence length="215" mass="24548">MVTGTTNDMLEYNRFMDSAPNKKLGQQRYEKYLSWRNKHFPLSTTHPHFGNGMPEFIVFSSIIDTPGVRNAFFFSARMDRYEFTPEQYTLAIANCIQTNLSRDSTDSVNIYVDIRPKVGWPNVKVLQMLHILKHIAATITHFYPGRLNKLYVFSTPSFAQAIWSLIRPVLDPIVASKVKLISGYSNEAQPLPGALKKVMSDALIKEMVDIRNALM</sequence>
<feature type="domain" description="CRAL-TRIO" evidence="1">
    <location>
        <begin position="51"/>
        <end position="215"/>
    </location>
</feature>
<proteinExistence type="predicted"/>
<organism evidence="2">
    <name type="scientific">viral metagenome</name>
    <dbReference type="NCBI Taxonomy" id="1070528"/>
    <lineage>
        <taxon>unclassified sequences</taxon>
        <taxon>metagenomes</taxon>
        <taxon>organismal metagenomes</taxon>
    </lineage>
</organism>
<accession>A0A6C0LTR8</accession>
<evidence type="ECO:0000259" key="1">
    <source>
        <dbReference type="PROSITE" id="PS50191"/>
    </source>
</evidence>
<protein>
    <recommendedName>
        <fullName evidence="1">CRAL-TRIO domain-containing protein</fullName>
    </recommendedName>
</protein>
<dbReference type="InterPro" id="IPR001251">
    <property type="entry name" value="CRAL-TRIO_dom"/>
</dbReference>
<name>A0A6C0LTR8_9ZZZZ</name>
<evidence type="ECO:0000313" key="2">
    <source>
        <dbReference type="EMBL" id="QHU33398.1"/>
    </source>
</evidence>
<dbReference type="EMBL" id="MN740557">
    <property type="protein sequence ID" value="QHU33398.1"/>
    <property type="molecule type" value="Genomic_DNA"/>
</dbReference>
<reference evidence="2" key="1">
    <citation type="journal article" date="2020" name="Nature">
        <title>Giant virus diversity and host interactions through global metagenomics.</title>
        <authorList>
            <person name="Schulz F."/>
            <person name="Roux S."/>
            <person name="Paez-Espino D."/>
            <person name="Jungbluth S."/>
            <person name="Walsh D.A."/>
            <person name="Denef V.J."/>
            <person name="McMahon K.D."/>
            <person name="Konstantinidis K.T."/>
            <person name="Eloe-Fadrosh E.A."/>
            <person name="Kyrpides N.C."/>
            <person name="Woyke T."/>
        </authorList>
    </citation>
    <scope>NUCLEOTIDE SEQUENCE</scope>
    <source>
        <strain evidence="2">GVMAG-S-1016704-121</strain>
    </source>
</reference>
<dbReference type="CDD" id="cd00170">
    <property type="entry name" value="SEC14"/>
    <property type="match status" value="1"/>
</dbReference>
<dbReference type="PROSITE" id="PS50191">
    <property type="entry name" value="CRAL_TRIO"/>
    <property type="match status" value="1"/>
</dbReference>
<dbReference type="AlphaFoldDB" id="A0A6C0LTR8"/>